<gene>
    <name evidence="1" type="ORF">QYF61_026773</name>
</gene>
<protein>
    <submittedName>
        <fullName evidence="1">Uncharacterized protein</fullName>
    </submittedName>
</protein>
<dbReference type="AlphaFoldDB" id="A0AAN7P953"/>
<dbReference type="Proteomes" id="UP001333110">
    <property type="component" value="Unassembled WGS sequence"/>
</dbReference>
<keyword evidence="2" id="KW-1185">Reference proteome</keyword>
<name>A0AAN7P953_MYCAM</name>
<organism evidence="1 2">
    <name type="scientific">Mycteria americana</name>
    <name type="common">Wood stork</name>
    <dbReference type="NCBI Taxonomy" id="33587"/>
    <lineage>
        <taxon>Eukaryota</taxon>
        <taxon>Metazoa</taxon>
        <taxon>Chordata</taxon>
        <taxon>Craniata</taxon>
        <taxon>Vertebrata</taxon>
        <taxon>Euteleostomi</taxon>
        <taxon>Archelosauria</taxon>
        <taxon>Archosauria</taxon>
        <taxon>Dinosauria</taxon>
        <taxon>Saurischia</taxon>
        <taxon>Theropoda</taxon>
        <taxon>Coelurosauria</taxon>
        <taxon>Aves</taxon>
        <taxon>Neognathae</taxon>
        <taxon>Neoaves</taxon>
        <taxon>Aequornithes</taxon>
        <taxon>Ciconiiformes</taxon>
        <taxon>Ciconiidae</taxon>
        <taxon>Mycteria</taxon>
    </lineage>
</organism>
<sequence>MRFSAERLRELKLFNLQKRRLRGDLIGVYKYLMRGHEEKGARLFSVLLIDRTRGNVHKLKHKEFQLNTRKHIFFPPPVRVVKQHDRLPRDVVESPSVEILKT</sequence>
<evidence type="ECO:0000313" key="2">
    <source>
        <dbReference type="Proteomes" id="UP001333110"/>
    </source>
</evidence>
<proteinExistence type="predicted"/>
<accession>A0AAN7P953</accession>
<dbReference type="EMBL" id="JAUNZN010000002">
    <property type="protein sequence ID" value="KAK4828502.1"/>
    <property type="molecule type" value="Genomic_DNA"/>
</dbReference>
<evidence type="ECO:0000313" key="1">
    <source>
        <dbReference type="EMBL" id="KAK4828502.1"/>
    </source>
</evidence>
<comment type="caution">
    <text evidence="1">The sequence shown here is derived from an EMBL/GenBank/DDBJ whole genome shotgun (WGS) entry which is preliminary data.</text>
</comment>
<reference evidence="1 2" key="1">
    <citation type="journal article" date="2023" name="J. Hered.">
        <title>Chromosome-level genome of the wood stork (Mycteria americana) provides insight into avian chromosome evolution.</title>
        <authorList>
            <person name="Flamio R. Jr."/>
            <person name="Ramstad K.M."/>
        </authorList>
    </citation>
    <scope>NUCLEOTIDE SEQUENCE [LARGE SCALE GENOMIC DNA]</scope>
    <source>
        <strain evidence="1">JAX WOST 10</strain>
    </source>
</reference>